<gene>
    <name evidence="2" type="ORF">ScoT_54480</name>
</gene>
<feature type="compositionally biased region" description="Low complexity" evidence="1">
    <location>
        <begin position="54"/>
        <end position="64"/>
    </location>
</feature>
<protein>
    <submittedName>
        <fullName evidence="2">Uncharacterized protein</fullName>
    </submittedName>
</protein>
<feature type="region of interest" description="Disordered" evidence="1">
    <location>
        <begin position="43"/>
        <end position="90"/>
    </location>
</feature>
<evidence type="ECO:0000313" key="2">
    <source>
        <dbReference type="EMBL" id="GHI49274.1"/>
    </source>
</evidence>
<sequence length="90" mass="9326">MQPYAVTIAICSAKASGVTESARVAAAGERVTAWYIRIGTGWSSGPLARPPASPAGARAALSRRAPPPGGYRLSRSPLMTVPGEDRPPRP</sequence>
<dbReference type="Proteomes" id="UP001051844">
    <property type="component" value="Unassembled WGS sequence"/>
</dbReference>
<name>A0AA37C540_9ACTN</name>
<reference evidence="2" key="1">
    <citation type="submission" date="2022-09" db="EMBL/GenBank/DDBJ databases">
        <title>Whole genome shotgun sequence of Streptomyces albidoflavus NBRC 12854.</title>
        <authorList>
            <person name="Komaki H."/>
            <person name="Tamura T."/>
        </authorList>
    </citation>
    <scope>NUCLEOTIDE SEQUENCE</scope>
    <source>
        <strain evidence="2">NBRC 12854</strain>
    </source>
</reference>
<proteinExistence type="predicted"/>
<comment type="caution">
    <text evidence="2">The sequence shown here is derived from an EMBL/GenBank/DDBJ whole genome shotgun (WGS) entry which is preliminary data.</text>
</comment>
<evidence type="ECO:0000313" key="3">
    <source>
        <dbReference type="Proteomes" id="UP001051844"/>
    </source>
</evidence>
<dbReference type="AlphaFoldDB" id="A0AA37C540"/>
<dbReference type="EMBL" id="BNDZ01000005">
    <property type="protein sequence ID" value="GHI49274.1"/>
    <property type="molecule type" value="Genomic_DNA"/>
</dbReference>
<evidence type="ECO:0000256" key="1">
    <source>
        <dbReference type="SAM" id="MobiDB-lite"/>
    </source>
</evidence>
<organism evidence="2 3">
    <name type="scientific">Streptomyces albidoflavus</name>
    <dbReference type="NCBI Taxonomy" id="1886"/>
    <lineage>
        <taxon>Bacteria</taxon>
        <taxon>Bacillati</taxon>
        <taxon>Actinomycetota</taxon>
        <taxon>Actinomycetes</taxon>
        <taxon>Kitasatosporales</taxon>
        <taxon>Streptomycetaceae</taxon>
        <taxon>Streptomyces</taxon>
        <taxon>Streptomyces albidoflavus group</taxon>
    </lineage>
</organism>
<accession>A0AA37C540</accession>